<dbReference type="Pfam" id="PF25298">
    <property type="entry name" value="Baculo_FP_2nd"/>
    <property type="match status" value="1"/>
</dbReference>
<dbReference type="InterPro" id="IPR057251">
    <property type="entry name" value="FP_C"/>
</dbReference>
<dbReference type="GO" id="GO:0008270">
    <property type="term" value="F:zinc ion binding"/>
    <property type="evidence" value="ECO:0007669"/>
    <property type="project" value="UniProtKB-KW"/>
</dbReference>
<name>A0A0L7KSF2_OPEBR</name>
<feature type="domain" description="PHD-type" evidence="6">
    <location>
        <begin position="2"/>
        <end position="57"/>
    </location>
</feature>
<evidence type="ECO:0000256" key="3">
    <source>
        <dbReference type="ARBA" id="ARBA00022833"/>
    </source>
</evidence>
<keyword evidence="2 4" id="KW-0863">Zinc-finger</keyword>
<keyword evidence="8" id="KW-1185">Reference proteome</keyword>
<gene>
    <name evidence="7" type="ORF">OBRU01_21808</name>
</gene>
<proteinExistence type="predicted"/>
<evidence type="ECO:0000313" key="8">
    <source>
        <dbReference type="Proteomes" id="UP000037510"/>
    </source>
</evidence>
<keyword evidence="3" id="KW-0862">Zinc</keyword>
<dbReference type="PROSITE" id="PS50016">
    <property type="entry name" value="ZF_PHD_2"/>
    <property type="match status" value="1"/>
</dbReference>
<evidence type="ECO:0000256" key="5">
    <source>
        <dbReference type="SAM" id="Coils"/>
    </source>
</evidence>
<keyword evidence="5" id="KW-0175">Coiled coil</keyword>
<dbReference type="InterPro" id="IPR011011">
    <property type="entry name" value="Znf_FYVE_PHD"/>
</dbReference>
<dbReference type="Proteomes" id="UP000037510">
    <property type="component" value="Unassembled WGS sequence"/>
</dbReference>
<evidence type="ECO:0000259" key="6">
    <source>
        <dbReference type="PROSITE" id="PS50016"/>
    </source>
</evidence>
<organism evidence="7 8">
    <name type="scientific">Operophtera brumata</name>
    <name type="common">Winter moth</name>
    <name type="synonym">Phalaena brumata</name>
    <dbReference type="NCBI Taxonomy" id="104452"/>
    <lineage>
        <taxon>Eukaryota</taxon>
        <taxon>Metazoa</taxon>
        <taxon>Ecdysozoa</taxon>
        <taxon>Arthropoda</taxon>
        <taxon>Hexapoda</taxon>
        <taxon>Insecta</taxon>
        <taxon>Pterygota</taxon>
        <taxon>Neoptera</taxon>
        <taxon>Endopterygota</taxon>
        <taxon>Lepidoptera</taxon>
        <taxon>Glossata</taxon>
        <taxon>Ditrysia</taxon>
        <taxon>Geometroidea</taxon>
        <taxon>Geometridae</taxon>
        <taxon>Larentiinae</taxon>
        <taxon>Operophtera</taxon>
    </lineage>
</organism>
<dbReference type="SMART" id="SM00249">
    <property type="entry name" value="PHD"/>
    <property type="match status" value="1"/>
</dbReference>
<evidence type="ECO:0000256" key="2">
    <source>
        <dbReference type="ARBA" id="ARBA00022771"/>
    </source>
</evidence>
<dbReference type="PROSITE" id="PS01359">
    <property type="entry name" value="ZF_PHD_1"/>
    <property type="match status" value="1"/>
</dbReference>
<accession>A0A0L7KSF2</accession>
<dbReference type="AlphaFoldDB" id="A0A0L7KSF2"/>
<keyword evidence="1" id="KW-0479">Metal-binding</keyword>
<dbReference type="InterPro" id="IPR019787">
    <property type="entry name" value="Znf_PHD-finger"/>
</dbReference>
<dbReference type="EMBL" id="JTDY01006445">
    <property type="protein sequence ID" value="KOB66006.1"/>
    <property type="molecule type" value="Genomic_DNA"/>
</dbReference>
<evidence type="ECO:0000313" key="7">
    <source>
        <dbReference type="EMBL" id="KOB66006.1"/>
    </source>
</evidence>
<feature type="coiled-coil region" evidence="5">
    <location>
        <begin position="129"/>
        <end position="180"/>
    </location>
</feature>
<dbReference type="InterPro" id="IPR013083">
    <property type="entry name" value="Znf_RING/FYVE/PHD"/>
</dbReference>
<dbReference type="InterPro" id="IPR019786">
    <property type="entry name" value="Zinc_finger_PHD-type_CS"/>
</dbReference>
<dbReference type="SUPFAM" id="SSF57903">
    <property type="entry name" value="FYVE/PHD zinc finger"/>
    <property type="match status" value="1"/>
</dbReference>
<evidence type="ECO:0000256" key="1">
    <source>
        <dbReference type="ARBA" id="ARBA00022723"/>
    </source>
</evidence>
<dbReference type="Pfam" id="PF00628">
    <property type="entry name" value="PHD"/>
    <property type="match status" value="1"/>
</dbReference>
<sequence length="357" mass="40301">MGFSCAACAKSIRTTAQQIKCSNCSSNYHLICVNVADVKKLSEETKSNWTCPMCTSVEPRRVKTNASAQASATCSIEPVTAAQREVSRKLAVSAPSSPLFSIADSNSLSILASEMRLLREDVGEIKSQMKSLTDHITKCSARLDEHEKNLEQTLDRLHVVEERTCMIMSLENTISQLREQQSSRAQAFLKNEVEIAGVNEHLNENPRHIIRVIAQKIGSPLEDRDLDYVTRVGPQRRNGGGPSSDESIDKLPRPLVVRFLRRYQRDEFLKLGKTNRNLNCADIEVSGAKRNIYLNERLTQDNRQLFRSARFRCKGSGFKYCWIKNGSVYVRRHEGNPAIIIKNMDELHRIVQSPPPE</sequence>
<comment type="caution">
    <text evidence="7">The sequence shown here is derived from an EMBL/GenBank/DDBJ whole genome shotgun (WGS) entry which is preliminary data.</text>
</comment>
<reference evidence="7 8" key="1">
    <citation type="journal article" date="2015" name="Genome Biol. Evol.">
        <title>The genome of winter moth (Operophtera brumata) provides a genomic perspective on sexual dimorphism and phenology.</title>
        <authorList>
            <person name="Derks M.F."/>
            <person name="Smit S."/>
            <person name="Salis L."/>
            <person name="Schijlen E."/>
            <person name="Bossers A."/>
            <person name="Mateman C."/>
            <person name="Pijl A.S."/>
            <person name="de Ridder D."/>
            <person name="Groenen M.A."/>
            <person name="Visser M.E."/>
            <person name="Megens H.J."/>
        </authorList>
    </citation>
    <scope>NUCLEOTIDE SEQUENCE [LARGE SCALE GENOMIC DNA]</scope>
    <source>
        <strain evidence="7">WM2013NL</strain>
        <tissue evidence="7">Head and thorax</tissue>
    </source>
</reference>
<evidence type="ECO:0000256" key="4">
    <source>
        <dbReference type="PROSITE-ProRule" id="PRU00146"/>
    </source>
</evidence>
<dbReference type="Gene3D" id="3.30.40.10">
    <property type="entry name" value="Zinc/RING finger domain, C3HC4 (zinc finger)"/>
    <property type="match status" value="1"/>
</dbReference>
<dbReference type="CDD" id="cd15489">
    <property type="entry name" value="PHD_SF"/>
    <property type="match status" value="1"/>
</dbReference>
<protein>
    <recommendedName>
        <fullName evidence="6">PHD-type domain-containing protein</fullName>
    </recommendedName>
</protein>
<dbReference type="InterPro" id="IPR001965">
    <property type="entry name" value="Znf_PHD"/>
</dbReference>